<reference evidence="1 2" key="1">
    <citation type="submission" date="2016-12" db="EMBL/GenBank/DDBJ databases">
        <title>Domibacillus antri genome sequencing.</title>
        <authorList>
            <person name="Verma A."/>
            <person name="Krishnamurthi S."/>
        </authorList>
    </citation>
    <scope>NUCLEOTIDE SEQUENCE [LARGE SCALE GENOMIC DNA]</scope>
    <source>
        <strain evidence="1 2">XD80</strain>
    </source>
</reference>
<accession>A0A1Q8Q3U5</accession>
<gene>
    <name evidence="1" type="ORF">BTO30_11865</name>
</gene>
<proteinExistence type="predicted"/>
<dbReference type="AlphaFoldDB" id="A0A1Q8Q3U5"/>
<dbReference type="EMBL" id="MSDU01000026">
    <property type="protein sequence ID" value="OLN22019.1"/>
    <property type="molecule type" value="Genomic_DNA"/>
</dbReference>
<organism evidence="1 2">
    <name type="scientific">Domibacillus antri</name>
    <dbReference type="NCBI Taxonomy" id="1714264"/>
    <lineage>
        <taxon>Bacteria</taxon>
        <taxon>Bacillati</taxon>
        <taxon>Bacillota</taxon>
        <taxon>Bacilli</taxon>
        <taxon>Bacillales</taxon>
        <taxon>Bacillaceae</taxon>
        <taxon>Domibacillus</taxon>
    </lineage>
</organism>
<dbReference type="Proteomes" id="UP000185568">
    <property type="component" value="Unassembled WGS sequence"/>
</dbReference>
<sequence>MIPPVISITAVKMTIRLTSLIMPAVDKLLIVSRSSSLSFKEMLFPAVYCAPAIVKHSQK</sequence>
<protein>
    <submittedName>
        <fullName evidence="1">Uncharacterized protein</fullName>
    </submittedName>
</protein>
<evidence type="ECO:0000313" key="1">
    <source>
        <dbReference type="EMBL" id="OLN22019.1"/>
    </source>
</evidence>
<name>A0A1Q8Q3U5_9BACI</name>
<keyword evidence="2" id="KW-1185">Reference proteome</keyword>
<comment type="caution">
    <text evidence="1">The sequence shown here is derived from an EMBL/GenBank/DDBJ whole genome shotgun (WGS) entry which is preliminary data.</text>
</comment>
<dbReference type="STRING" id="1714264.BTO30_11865"/>
<evidence type="ECO:0000313" key="2">
    <source>
        <dbReference type="Proteomes" id="UP000185568"/>
    </source>
</evidence>